<dbReference type="RefSeq" id="WP_050495850.1">
    <property type="nucleotide sequence ID" value="NZ_AP028145.1"/>
</dbReference>
<evidence type="ECO:0000313" key="1">
    <source>
        <dbReference type="EMBL" id="ODO60435.1"/>
    </source>
</evidence>
<dbReference type="PATRIC" id="fig|1590.142.peg.375"/>
<protein>
    <submittedName>
        <fullName evidence="1">Uncharacterized protein</fullName>
    </submittedName>
</protein>
<organism evidence="1 2">
    <name type="scientific">Lactiplantibacillus plantarum</name>
    <name type="common">Lactobacillus plantarum</name>
    <dbReference type="NCBI Taxonomy" id="1590"/>
    <lineage>
        <taxon>Bacteria</taxon>
        <taxon>Bacillati</taxon>
        <taxon>Bacillota</taxon>
        <taxon>Bacilli</taxon>
        <taxon>Lactobacillales</taxon>
        <taxon>Lactobacillaceae</taxon>
        <taxon>Lactiplantibacillus</taxon>
    </lineage>
</organism>
<comment type="caution">
    <text evidence="1">The sequence shown here is derived from an EMBL/GenBank/DDBJ whole genome shotgun (WGS) entry which is preliminary data.</text>
</comment>
<sequence>MINKFFLKDINFWGWLIVFVFSVKAAVNIDMSSLDWIVQTVFTIVSILGICHVLFHKKSFQK</sequence>
<accession>A0A1E3KNK1</accession>
<proteinExistence type="predicted"/>
<evidence type="ECO:0000313" key="2">
    <source>
        <dbReference type="Proteomes" id="UP000094892"/>
    </source>
</evidence>
<dbReference type="Proteomes" id="UP000094892">
    <property type="component" value="Unassembled WGS sequence"/>
</dbReference>
<name>A0A1E3KNK1_LACPN</name>
<dbReference type="EMBL" id="MCOL01000001">
    <property type="protein sequence ID" value="ODO60435.1"/>
    <property type="molecule type" value="Genomic_DNA"/>
</dbReference>
<gene>
    <name evidence="1" type="ORF">LPJSA22_00368</name>
</gene>
<reference evidence="1 2" key="1">
    <citation type="submission" date="2016-08" db="EMBL/GenBank/DDBJ databases">
        <title>Genome sequencing of Lactobacillus plantarum JSA22, isolated from fermented soybean paste.</title>
        <authorList>
            <person name="Choi H.S."/>
        </authorList>
    </citation>
    <scope>NUCLEOTIDE SEQUENCE [LARGE SCALE GENOMIC DNA]</scope>
    <source>
        <strain evidence="1 2">JSA22</strain>
    </source>
</reference>
<dbReference type="AlphaFoldDB" id="A0A1E3KNK1"/>